<dbReference type="SUPFAM" id="SSF56801">
    <property type="entry name" value="Acetyl-CoA synthetase-like"/>
    <property type="match status" value="1"/>
</dbReference>
<dbReference type="InterPro" id="IPR042099">
    <property type="entry name" value="ANL_N_sf"/>
</dbReference>
<feature type="non-terminal residue" evidence="4">
    <location>
        <position position="1"/>
    </location>
</feature>
<dbReference type="CDD" id="cd05911">
    <property type="entry name" value="Firefly_Luc_like"/>
    <property type="match status" value="1"/>
</dbReference>
<gene>
    <name evidence="4" type="ORF">BDW47DRAFT_133784</name>
</gene>
<protein>
    <submittedName>
        <fullName evidence="4">Putative AMP-binding enzyme</fullName>
    </submittedName>
</protein>
<evidence type="ECO:0000256" key="1">
    <source>
        <dbReference type="ARBA" id="ARBA00006432"/>
    </source>
</evidence>
<dbReference type="Gene3D" id="3.30.300.30">
    <property type="match status" value="1"/>
</dbReference>
<dbReference type="GeneID" id="36525089"/>
<dbReference type="AlphaFoldDB" id="A0A2I2F3H4"/>
<accession>A0A2I2F3H4</accession>
<dbReference type="OrthoDB" id="6509636at2759"/>
<dbReference type="PANTHER" id="PTHR24096">
    <property type="entry name" value="LONG-CHAIN-FATTY-ACID--COA LIGASE"/>
    <property type="match status" value="1"/>
</dbReference>
<comment type="similarity">
    <text evidence="1">Belongs to the ATP-dependent AMP-binding enzyme family.</text>
</comment>
<evidence type="ECO:0000259" key="2">
    <source>
        <dbReference type="Pfam" id="PF00501"/>
    </source>
</evidence>
<dbReference type="InterPro" id="IPR000873">
    <property type="entry name" value="AMP-dep_synth/lig_dom"/>
</dbReference>
<feature type="domain" description="AMP-binding enzyme C-terminal" evidence="3">
    <location>
        <begin position="490"/>
        <end position="565"/>
    </location>
</feature>
<dbReference type="Pfam" id="PF00501">
    <property type="entry name" value="AMP-binding"/>
    <property type="match status" value="1"/>
</dbReference>
<evidence type="ECO:0000259" key="3">
    <source>
        <dbReference type="Pfam" id="PF13193"/>
    </source>
</evidence>
<dbReference type="Gene3D" id="3.40.50.12780">
    <property type="entry name" value="N-terminal domain of ligase-like"/>
    <property type="match status" value="1"/>
</dbReference>
<name>A0A2I2F3H4_ASPCN</name>
<dbReference type="Pfam" id="PF13193">
    <property type="entry name" value="AMP-binding_C"/>
    <property type="match status" value="1"/>
</dbReference>
<dbReference type="STRING" id="41067.A0A2I2F3H4"/>
<dbReference type="InterPro" id="IPR045851">
    <property type="entry name" value="AMP-bd_C_sf"/>
</dbReference>
<evidence type="ECO:0000313" key="5">
    <source>
        <dbReference type="Proteomes" id="UP000234585"/>
    </source>
</evidence>
<dbReference type="PANTHER" id="PTHR24096:SF424">
    <property type="entry name" value="ACETYL-COA SYNTHETASE-LIKE PROTEIN-RELATED"/>
    <property type="match status" value="1"/>
</dbReference>
<reference evidence="4 5" key="1">
    <citation type="submission" date="2017-12" db="EMBL/GenBank/DDBJ databases">
        <authorList>
            <consortium name="DOE Joint Genome Institute"/>
            <person name="Haridas S."/>
            <person name="Kjaerbolling I."/>
            <person name="Vesth T.C."/>
            <person name="Frisvad J.C."/>
            <person name="Nybo J.L."/>
            <person name="Theobald S."/>
            <person name="Kuo A."/>
            <person name="Bowyer P."/>
            <person name="Matsuda Y."/>
            <person name="Mondo S."/>
            <person name="Lyhne E.K."/>
            <person name="Kogle M.E."/>
            <person name="Clum A."/>
            <person name="Lipzen A."/>
            <person name="Salamov A."/>
            <person name="Ngan C.Y."/>
            <person name="Daum C."/>
            <person name="Chiniquy J."/>
            <person name="Barry K."/>
            <person name="LaButti K."/>
            <person name="Simmons B.A."/>
            <person name="Magnuson J.K."/>
            <person name="Mortensen U.H."/>
            <person name="Larsen T.O."/>
            <person name="Grigoriev I.V."/>
            <person name="Baker S.E."/>
            <person name="Andersen M.R."/>
            <person name="Nordberg H.P."/>
            <person name="Cantor M.N."/>
            <person name="Hua S.X."/>
        </authorList>
    </citation>
    <scope>NUCLEOTIDE SEQUENCE [LARGE SCALE GENOMIC DNA]</scope>
    <source>
        <strain evidence="4 5">CBS 102.13</strain>
    </source>
</reference>
<dbReference type="Proteomes" id="UP000234585">
    <property type="component" value="Unassembled WGS sequence"/>
</dbReference>
<organism evidence="4 5">
    <name type="scientific">Aspergillus candidus</name>
    <dbReference type="NCBI Taxonomy" id="41067"/>
    <lineage>
        <taxon>Eukaryota</taxon>
        <taxon>Fungi</taxon>
        <taxon>Dikarya</taxon>
        <taxon>Ascomycota</taxon>
        <taxon>Pezizomycotina</taxon>
        <taxon>Eurotiomycetes</taxon>
        <taxon>Eurotiomycetidae</taxon>
        <taxon>Eurotiales</taxon>
        <taxon>Aspergillaceae</taxon>
        <taxon>Aspergillus</taxon>
        <taxon>Aspergillus subgen. Circumdati</taxon>
    </lineage>
</organism>
<evidence type="ECO:0000313" key="4">
    <source>
        <dbReference type="EMBL" id="PLB35183.1"/>
    </source>
</evidence>
<feature type="domain" description="AMP-dependent synthetase/ligase" evidence="2">
    <location>
        <begin position="81"/>
        <end position="439"/>
    </location>
</feature>
<dbReference type="GO" id="GO:0016405">
    <property type="term" value="F:CoA-ligase activity"/>
    <property type="evidence" value="ECO:0007669"/>
    <property type="project" value="TreeGrafter"/>
</dbReference>
<sequence>SQTLESAHLLQSPISSINSLSHRSLLVDNFVSSRKMPYKSEWTIDIPDTHLASLMFTSPTQPLSDSARLLVDTEKPDTHFFTPASFRLMCQRLALGLQQHGIEPGDRVLYASGNTLLYPVIFVGIIMAGGVFTGANPTYVPRELAYQIKDSEPTIFLCSKQILPNGLRAASIAGLAPSQIYVVDELPNGEMQEENSCRWWGELLAPEDTARHFAWNPLSAPGEAANTLLALNYSSGTAGLPKGVEITHRNYVANILQGIHNYKLGEEMAERCIIYLPMYHSLSQRRIITSLIQRSEVFIMPKYEFKSLLENIQRFRITMLVMVPPVAVSLAKSPIVKNYDLGSVKIAGSGAAPLTKEICETIEEMLNNQVAIKQGWGMTELTCSFLFWIPGKYYPRSSVGEPLANCEAKIMNEDGTAELGVNQRGELWARGPNVMRGYWKNPQATADTVTPDGWLKSGDVAYVDEEGRFFIVDRLKELIKVKGVQVAPAELEGLLLHHPAVADAAVTALKIDSGEYPRAYVVLKAGQHATDKEIMDFVKERVAPVKQLTGGVVFLDAIPKNASGKILRNVLKKMAQREAKTFSVASKL</sequence>
<dbReference type="RefSeq" id="XP_024669195.1">
    <property type="nucleotide sequence ID" value="XM_024817929.1"/>
</dbReference>
<proteinExistence type="inferred from homology"/>
<dbReference type="InterPro" id="IPR025110">
    <property type="entry name" value="AMP-bd_C"/>
</dbReference>
<keyword evidence="5" id="KW-1185">Reference proteome</keyword>
<dbReference type="FunFam" id="3.30.300.30:FF:000007">
    <property type="entry name" value="4-coumarate--CoA ligase 2"/>
    <property type="match status" value="1"/>
</dbReference>
<dbReference type="EMBL" id="KZ559166">
    <property type="protein sequence ID" value="PLB35183.1"/>
    <property type="molecule type" value="Genomic_DNA"/>
</dbReference>